<dbReference type="GO" id="GO:0004488">
    <property type="term" value="F:methylenetetrahydrofolate dehydrogenase (NADP+) activity"/>
    <property type="evidence" value="ECO:0007669"/>
    <property type="project" value="UniProtKB-UniRule"/>
</dbReference>
<gene>
    <name evidence="15" type="primary">folD_2</name>
    <name evidence="12" type="synonym">folD</name>
    <name evidence="15" type="ORF">KTAU_32900</name>
</gene>
<feature type="binding site" evidence="12">
    <location>
        <begin position="166"/>
        <end position="168"/>
    </location>
    <ligand>
        <name>NADP(+)</name>
        <dbReference type="ChEBI" id="CHEBI:58349"/>
    </ligand>
</feature>
<evidence type="ECO:0000259" key="13">
    <source>
        <dbReference type="Pfam" id="PF00763"/>
    </source>
</evidence>
<dbReference type="PANTHER" id="PTHR48099:SF5">
    <property type="entry name" value="C-1-TETRAHYDROFOLATE SYNTHASE, CYTOPLASMIC"/>
    <property type="match status" value="1"/>
</dbReference>
<comment type="catalytic activity">
    <reaction evidence="12">
        <text>(6R)-5,10-methylene-5,6,7,8-tetrahydrofolate + NADP(+) = (6R)-5,10-methenyltetrahydrofolate + NADPH</text>
        <dbReference type="Rhea" id="RHEA:22812"/>
        <dbReference type="ChEBI" id="CHEBI:15636"/>
        <dbReference type="ChEBI" id="CHEBI:57455"/>
        <dbReference type="ChEBI" id="CHEBI:57783"/>
        <dbReference type="ChEBI" id="CHEBI:58349"/>
        <dbReference type="EC" id="1.5.1.5"/>
    </reaction>
</comment>
<name>A0A5J4K7S2_9CHLR</name>
<evidence type="ECO:0000256" key="3">
    <source>
        <dbReference type="ARBA" id="ARBA00022563"/>
    </source>
</evidence>
<evidence type="ECO:0000256" key="9">
    <source>
        <dbReference type="ARBA" id="ARBA00023102"/>
    </source>
</evidence>
<dbReference type="GO" id="GO:0005829">
    <property type="term" value="C:cytosol"/>
    <property type="evidence" value="ECO:0007669"/>
    <property type="project" value="TreeGrafter"/>
</dbReference>
<dbReference type="Gene3D" id="3.40.50.10860">
    <property type="entry name" value="Leucine Dehydrogenase, chain A, domain 1"/>
    <property type="match status" value="1"/>
</dbReference>
<dbReference type="PRINTS" id="PR00085">
    <property type="entry name" value="THFDHDRGNASE"/>
</dbReference>
<dbReference type="EC" id="3.5.4.9" evidence="12"/>
<evidence type="ECO:0000259" key="14">
    <source>
        <dbReference type="Pfam" id="PF02882"/>
    </source>
</evidence>
<evidence type="ECO:0000256" key="2">
    <source>
        <dbReference type="ARBA" id="ARBA00011738"/>
    </source>
</evidence>
<protein>
    <recommendedName>
        <fullName evidence="12">Bifunctional protein FolD</fullName>
    </recommendedName>
    <domain>
        <recommendedName>
            <fullName evidence="12">Methylenetetrahydrofolate dehydrogenase</fullName>
            <ecNumber evidence="12">1.5.1.5</ecNumber>
        </recommendedName>
    </domain>
    <domain>
        <recommendedName>
            <fullName evidence="12">Methenyltetrahydrofolate cyclohydrolase</fullName>
            <ecNumber evidence="12">3.5.4.9</ecNumber>
        </recommendedName>
    </domain>
</protein>
<keyword evidence="5 12" id="KW-0658">Purine biosynthesis</keyword>
<dbReference type="GO" id="GO:0004477">
    <property type="term" value="F:methenyltetrahydrofolate cyclohydrolase activity"/>
    <property type="evidence" value="ECO:0007669"/>
    <property type="project" value="UniProtKB-UniRule"/>
</dbReference>
<evidence type="ECO:0000256" key="6">
    <source>
        <dbReference type="ARBA" id="ARBA00022801"/>
    </source>
</evidence>
<evidence type="ECO:0000313" key="15">
    <source>
        <dbReference type="EMBL" id="GER84654.1"/>
    </source>
</evidence>
<dbReference type="SUPFAM" id="SSF53223">
    <property type="entry name" value="Aminoacid dehydrogenase-like, N-terminal domain"/>
    <property type="match status" value="1"/>
</dbReference>
<keyword evidence="4 12" id="KW-0028">Amino-acid biosynthesis</keyword>
<comment type="similarity">
    <text evidence="12">Belongs to the tetrahydrofolate dehydrogenase/cyclohydrolase family.</text>
</comment>
<evidence type="ECO:0000256" key="7">
    <source>
        <dbReference type="ARBA" id="ARBA00022857"/>
    </source>
</evidence>
<dbReference type="EMBL" id="BKZV01000005">
    <property type="protein sequence ID" value="GER84654.1"/>
    <property type="molecule type" value="Genomic_DNA"/>
</dbReference>
<dbReference type="InterPro" id="IPR000672">
    <property type="entry name" value="THF_DH/CycHdrlase"/>
</dbReference>
<dbReference type="Proteomes" id="UP000334820">
    <property type="component" value="Unassembled WGS sequence"/>
</dbReference>
<comment type="subunit">
    <text evidence="2 12">Homodimer.</text>
</comment>
<evidence type="ECO:0000256" key="5">
    <source>
        <dbReference type="ARBA" id="ARBA00022755"/>
    </source>
</evidence>
<evidence type="ECO:0000256" key="11">
    <source>
        <dbReference type="ARBA" id="ARBA00023268"/>
    </source>
</evidence>
<evidence type="ECO:0000256" key="1">
    <source>
        <dbReference type="ARBA" id="ARBA00004777"/>
    </source>
</evidence>
<keyword evidence="10 12" id="KW-0486">Methionine biosynthesis</keyword>
<evidence type="ECO:0000256" key="4">
    <source>
        <dbReference type="ARBA" id="ARBA00022605"/>
    </source>
</evidence>
<dbReference type="CDD" id="cd01080">
    <property type="entry name" value="NAD_bind_m-THF_DH_Cyclohyd"/>
    <property type="match status" value="1"/>
</dbReference>
<sequence>MSATIFDSRPLAARMMAELQQEAAEFRKQHRRSARLAQIIIGRDPAAEVYSRQLVRSCRHIGLSCVTLAYPFEVDEEEIRSEVATLSEAPTTDGIVLLLPLPDHIRQRVVTEVLRPEKDVDGLGPRNAGNLLLGFPSFIPSTADVVLTVLREAGIRVAGQHAVIVGRSNIGGKPIALTLMREDATVTICHSQTRDLAEITRSADILVVSAGKPGLITGEMVKPGAVVLDAGITTVDGKVVGDVDRESVARVASFLTPVPGGLGPLTHLTLIRHTLLGPQ</sequence>
<comment type="function">
    <text evidence="12">Catalyzes the oxidation of 5,10-methylenetetrahydrofolate to 5,10-methenyltetrahydrofolate and then the hydrolysis of 5,10-methenyltetrahydrofolate to 10-formyltetrahydrofolate.</text>
</comment>
<dbReference type="InterPro" id="IPR036291">
    <property type="entry name" value="NAD(P)-bd_dom_sf"/>
</dbReference>
<dbReference type="Gene3D" id="3.40.50.720">
    <property type="entry name" value="NAD(P)-binding Rossmann-like Domain"/>
    <property type="match status" value="1"/>
</dbReference>
<evidence type="ECO:0000256" key="10">
    <source>
        <dbReference type="ARBA" id="ARBA00023167"/>
    </source>
</evidence>
<keyword evidence="16" id="KW-1185">Reference proteome</keyword>
<dbReference type="RefSeq" id="WP_151729257.1">
    <property type="nucleotide sequence ID" value="NZ_BKZV01000005.1"/>
</dbReference>
<organism evidence="15 16">
    <name type="scientific">Thermogemmatispora aurantia</name>
    <dbReference type="NCBI Taxonomy" id="2045279"/>
    <lineage>
        <taxon>Bacteria</taxon>
        <taxon>Bacillati</taxon>
        <taxon>Chloroflexota</taxon>
        <taxon>Ktedonobacteria</taxon>
        <taxon>Thermogemmatisporales</taxon>
        <taxon>Thermogemmatisporaceae</taxon>
        <taxon>Thermogemmatispora</taxon>
    </lineage>
</organism>
<keyword evidence="8 12" id="KW-0560">Oxidoreductase</keyword>
<dbReference type="InterPro" id="IPR020630">
    <property type="entry name" value="THF_DH/CycHdrlase_cat_dom"/>
</dbReference>
<evidence type="ECO:0000313" key="16">
    <source>
        <dbReference type="Proteomes" id="UP000334820"/>
    </source>
</evidence>
<keyword evidence="9 12" id="KW-0368">Histidine biosynthesis</keyword>
<dbReference type="Pfam" id="PF02882">
    <property type="entry name" value="THF_DHG_CYH_C"/>
    <property type="match status" value="1"/>
</dbReference>
<dbReference type="AlphaFoldDB" id="A0A5J4K7S2"/>
<keyword evidence="3 12" id="KW-0554">One-carbon metabolism</keyword>
<comment type="caution">
    <text evidence="12">Lacks conserved residue(s) required for the propagation of feature annotation.</text>
</comment>
<dbReference type="FunFam" id="3.40.50.720:FF:000006">
    <property type="entry name" value="Bifunctional protein FolD"/>
    <property type="match status" value="1"/>
</dbReference>
<dbReference type="PANTHER" id="PTHR48099">
    <property type="entry name" value="C-1-TETRAHYDROFOLATE SYNTHASE, CYTOPLASMIC-RELATED"/>
    <property type="match status" value="1"/>
</dbReference>
<keyword evidence="7 12" id="KW-0521">NADP</keyword>
<dbReference type="InterPro" id="IPR020631">
    <property type="entry name" value="THF_DH/CycHdrlase_NAD-bd_dom"/>
</dbReference>
<dbReference type="UniPathway" id="UPA00193"/>
<keyword evidence="11 12" id="KW-0511">Multifunctional enzyme</keyword>
<accession>A0A5J4K7S2</accession>
<evidence type="ECO:0000256" key="12">
    <source>
        <dbReference type="HAMAP-Rule" id="MF_01576"/>
    </source>
</evidence>
<dbReference type="GO" id="GO:0006164">
    <property type="term" value="P:purine nucleotide biosynthetic process"/>
    <property type="evidence" value="ECO:0007669"/>
    <property type="project" value="UniProtKB-KW"/>
</dbReference>
<feature type="domain" description="Tetrahydrofolate dehydrogenase/cyclohydrolase catalytic" evidence="13">
    <location>
        <begin position="7"/>
        <end position="121"/>
    </location>
</feature>
<feature type="binding site" evidence="12">
    <location>
        <position position="232"/>
    </location>
    <ligand>
        <name>NADP(+)</name>
        <dbReference type="ChEBI" id="CHEBI:58349"/>
    </ligand>
</feature>
<dbReference type="InterPro" id="IPR046346">
    <property type="entry name" value="Aminoacid_DH-like_N_sf"/>
</dbReference>
<keyword evidence="6 12" id="KW-0378">Hydrolase</keyword>
<dbReference type="HAMAP" id="MF_01576">
    <property type="entry name" value="THF_DHG_CYH"/>
    <property type="match status" value="1"/>
</dbReference>
<feature type="domain" description="Tetrahydrofolate dehydrogenase/cyclohydrolase NAD(P)-binding" evidence="14">
    <location>
        <begin position="140"/>
        <end position="275"/>
    </location>
</feature>
<dbReference type="SUPFAM" id="SSF51735">
    <property type="entry name" value="NAD(P)-binding Rossmann-fold domains"/>
    <property type="match status" value="1"/>
</dbReference>
<reference evidence="15 16" key="1">
    <citation type="journal article" date="2019" name="Int. J. Syst. Evol. Microbiol.">
        <title>Thermogemmatispora aurantia sp. nov. and Thermogemmatispora argillosa sp. nov., within the class Ktedonobacteria, and emended description of the genus Thermogemmatispora.</title>
        <authorList>
            <person name="Zheng Y."/>
            <person name="Wang C.M."/>
            <person name="Sakai Y."/>
            <person name="Abe K."/>
            <person name="Yokota A."/>
            <person name="Yabe S."/>
        </authorList>
    </citation>
    <scope>NUCLEOTIDE SEQUENCE [LARGE SCALE GENOMIC DNA]</scope>
    <source>
        <strain evidence="15 16">A1-2</strain>
    </source>
</reference>
<comment type="pathway">
    <text evidence="1 12">One-carbon metabolism; tetrahydrofolate interconversion.</text>
</comment>
<evidence type="ECO:0000256" key="8">
    <source>
        <dbReference type="ARBA" id="ARBA00023002"/>
    </source>
</evidence>
<proteinExistence type="inferred from homology"/>
<comment type="catalytic activity">
    <reaction evidence="12">
        <text>(6R)-5,10-methenyltetrahydrofolate + H2O = (6R)-10-formyltetrahydrofolate + H(+)</text>
        <dbReference type="Rhea" id="RHEA:23700"/>
        <dbReference type="ChEBI" id="CHEBI:15377"/>
        <dbReference type="ChEBI" id="CHEBI:15378"/>
        <dbReference type="ChEBI" id="CHEBI:57455"/>
        <dbReference type="ChEBI" id="CHEBI:195366"/>
        <dbReference type="EC" id="3.5.4.9"/>
    </reaction>
</comment>
<dbReference type="EC" id="1.5.1.5" evidence="12"/>
<comment type="caution">
    <text evidence="15">The sequence shown here is derived from an EMBL/GenBank/DDBJ whole genome shotgun (WGS) entry which is preliminary data.</text>
</comment>
<dbReference type="GO" id="GO:0009086">
    <property type="term" value="P:methionine biosynthetic process"/>
    <property type="evidence" value="ECO:0007669"/>
    <property type="project" value="UniProtKB-KW"/>
</dbReference>
<dbReference type="GO" id="GO:0035999">
    <property type="term" value="P:tetrahydrofolate interconversion"/>
    <property type="evidence" value="ECO:0007669"/>
    <property type="project" value="UniProtKB-UniRule"/>
</dbReference>
<dbReference type="GO" id="GO:0000105">
    <property type="term" value="P:L-histidine biosynthetic process"/>
    <property type="evidence" value="ECO:0007669"/>
    <property type="project" value="UniProtKB-KW"/>
</dbReference>
<dbReference type="Pfam" id="PF00763">
    <property type="entry name" value="THF_DHG_CYH"/>
    <property type="match status" value="1"/>
</dbReference>